<accession>A0AAU7VQX3</accession>
<dbReference type="PROSITE" id="PS52002">
    <property type="entry name" value="SM"/>
    <property type="match status" value="1"/>
</dbReference>
<evidence type="ECO:0000313" key="5">
    <source>
        <dbReference type="EMBL" id="XBX76314.1"/>
    </source>
</evidence>
<keyword evidence="2 3" id="KW-0346">Stress response</keyword>
<dbReference type="Pfam" id="PF17209">
    <property type="entry name" value="Hfq"/>
    <property type="match status" value="1"/>
</dbReference>
<dbReference type="SUPFAM" id="SSF50182">
    <property type="entry name" value="Sm-like ribonucleoproteins"/>
    <property type="match status" value="1"/>
</dbReference>
<dbReference type="InterPro" id="IPR010920">
    <property type="entry name" value="LSM_dom_sf"/>
</dbReference>
<comment type="function">
    <text evidence="3">RNA chaperone that binds small regulatory RNA (sRNAs) and mRNAs to facilitate mRNA translational regulation in response to envelope stress, environmental stress and changes in metabolite concentrations. Also binds with high specificity to tRNAs.</text>
</comment>
<dbReference type="GO" id="GO:0045974">
    <property type="term" value="P:regulation of translation, ncRNA-mediated"/>
    <property type="evidence" value="ECO:0007669"/>
    <property type="project" value="TreeGrafter"/>
</dbReference>
<dbReference type="GO" id="GO:0005829">
    <property type="term" value="C:cytosol"/>
    <property type="evidence" value="ECO:0007669"/>
    <property type="project" value="TreeGrafter"/>
</dbReference>
<feature type="domain" description="Sm" evidence="4">
    <location>
        <begin position="9"/>
        <end position="69"/>
    </location>
</feature>
<sequence length="74" mass="8445">MGKAHNLQDYFLNYVRRDSIKVTLLLTTGQQIKGLVKGFDPFTVVIEDGEKQQLVYKHAISTVIPEKEVNLIKN</sequence>
<reference evidence="5" key="1">
    <citation type="journal article" date="2013" name="Extremophiles">
        <title>Proteinivorax tanatarense gen. nov., sp. nov., an anaerobic, haloalkaliphilic, proteolytic bacterium isolated from a decaying algal bloom, and proposal of Proteinivoraceae fam. nov.</title>
        <authorList>
            <person name="Kevbrin V."/>
            <person name="Boltyanskaya Y."/>
            <person name="Zhilina T."/>
            <person name="Kolganova T."/>
            <person name="Lavrentjeva E."/>
            <person name="Kuznetsov B."/>
        </authorList>
    </citation>
    <scope>NUCLEOTIDE SEQUENCE</scope>
    <source>
        <strain evidence="5">Z-910T</strain>
    </source>
</reference>
<evidence type="ECO:0000256" key="1">
    <source>
        <dbReference type="ARBA" id="ARBA00022884"/>
    </source>
</evidence>
<name>A0AAU7VQX3_9FIRM</name>
<evidence type="ECO:0000259" key="4">
    <source>
        <dbReference type="PROSITE" id="PS52002"/>
    </source>
</evidence>
<dbReference type="PANTHER" id="PTHR34772:SF1">
    <property type="entry name" value="RNA-BINDING PROTEIN HFQ"/>
    <property type="match status" value="1"/>
</dbReference>
<proteinExistence type="inferred from homology"/>
<dbReference type="GO" id="GO:0006355">
    <property type="term" value="P:regulation of DNA-templated transcription"/>
    <property type="evidence" value="ECO:0007669"/>
    <property type="project" value="InterPro"/>
</dbReference>
<dbReference type="HAMAP" id="MF_00436">
    <property type="entry name" value="Hfq"/>
    <property type="match status" value="1"/>
</dbReference>
<gene>
    <name evidence="3 5" type="primary">hfq</name>
    <name evidence="5" type="ORF">PRVXT_001501</name>
</gene>
<comment type="similarity">
    <text evidence="3">Belongs to the Hfq family.</text>
</comment>
<dbReference type="PANTHER" id="PTHR34772">
    <property type="entry name" value="RNA-BINDING PROTEIN HFQ"/>
    <property type="match status" value="1"/>
</dbReference>
<dbReference type="InterPro" id="IPR047575">
    <property type="entry name" value="Sm"/>
</dbReference>
<protein>
    <recommendedName>
        <fullName evidence="3">RNA-binding protein Hfq</fullName>
    </recommendedName>
</protein>
<dbReference type="Gene3D" id="2.30.30.100">
    <property type="match status" value="1"/>
</dbReference>
<dbReference type="EMBL" id="CP158367">
    <property type="protein sequence ID" value="XBX76314.1"/>
    <property type="molecule type" value="Genomic_DNA"/>
</dbReference>
<dbReference type="CDD" id="cd01716">
    <property type="entry name" value="Hfq"/>
    <property type="match status" value="1"/>
</dbReference>
<dbReference type="GO" id="GO:0043487">
    <property type="term" value="P:regulation of RNA stability"/>
    <property type="evidence" value="ECO:0007669"/>
    <property type="project" value="TreeGrafter"/>
</dbReference>
<comment type="subunit">
    <text evidence="3">Homohexamer.</text>
</comment>
<keyword evidence="1 3" id="KW-0694">RNA-binding</keyword>
<evidence type="ECO:0000256" key="3">
    <source>
        <dbReference type="HAMAP-Rule" id="MF_00436"/>
    </source>
</evidence>
<evidence type="ECO:0000256" key="2">
    <source>
        <dbReference type="ARBA" id="ARBA00023016"/>
    </source>
</evidence>
<dbReference type="NCBIfam" id="TIGR02383">
    <property type="entry name" value="Hfq"/>
    <property type="match status" value="1"/>
</dbReference>
<organism evidence="5">
    <name type="scientific">Proteinivorax tanatarense</name>
    <dbReference type="NCBI Taxonomy" id="1260629"/>
    <lineage>
        <taxon>Bacteria</taxon>
        <taxon>Bacillati</taxon>
        <taxon>Bacillota</taxon>
        <taxon>Clostridia</taxon>
        <taxon>Eubacteriales</taxon>
        <taxon>Proteinivoracaceae</taxon>
        <taxon>Proteinivorax</taxon>
    </lineage>
</organism>
<dbReference type="GO" id="GO:0003723">
    <property type="term" value="F:RNA binding"/>
    <property type="evidence" value="ECO:0007669"/>
    <property type="project" value="UniProtKB-UniRule"/>
</dbReference>
<dbReference type="RefSeq" id="WP_350345048.1">
    <property type="nucleotide sequence ID" value="NZ_CP158367.1"/>
</dbReference>
<dbReference type="AlphaFoldDB" id="A0AAU7VQX3"/>
<reference evidence="5" key="2">
    <citation type="submission" date="2024-06" db="EMBL/GenBank/DDBJ databases">
        <authorList>
            <person name="Petrova K.O."/>
            <person name="Toshchakov S.V."/>
            <person name="Boltjanskaja Y.V."/>
            <person name="Kevbrin V."/>
        </authorList>
    </citation>
    <scope>NUCLEOTIDE SEQUENCE</scope>
    <source>
        <strain evidence="5">Z-910T</strain>
    </source>
</reference>
<dbReference type="InterPro" id="IPR005001">
    <property type="entry name" value="Hfq"/>
</dbReference>